<comment type="caution">
    <text evidence="1">The sequence shown here is derived from an EMBL/GenBank/DDBJ whole genome shotgun (WGS) entry which is preliminary data.</text>
</comment>
<dbReference type="RefSeq" id="WP_136432519.1">
    <property type="nucleotide sequence ID" value="NZ_SSTJ01000001.1"/>
</dbReference>
<dbReference type="EMBL" id="SSTJ01000001">
    <property type="protein sequence ID" value="THG38895.1"/>
    <property type="molecule type" value="Genomic_DNA"/>
</dbReference>
<reference evidence="1 2" key="1">
    <citation type="submission" date="2019-04" db="EMBL/GenBank/DDBJ databases">
        <title>Microbes associate with the intestines of laboratory mice.</title>
        <authorList>
            <person name="Navarre W."/>
            <person name="Wong E."/>
            <person name="Huang K.C."/>
            <person name="Tropini C."/>
            <person name="Ng K."/>
            <person name="Yu B."/>
        </authorList>
    </citation>
    <scope>NUCLEOTIDE SEQUENCE [LARGE SCALE GENOMIC DNA]</scope>
    <source>
        <strain evidence="1 2">NM80_B27</strain>
    </source>
</reference>
<accession>A0A4S4G7U8</accession>
<protein>
    <submittedName>
        <fullName evidence="1">Uncharacterized protein</fullName>
    </submittedName>
</protein>
<name>A0A4S4G7U8_9ACTN</name>
<evidence type="ECO:0000313" key="1">
    <source>
        <dbReference type="EMBL" id="THG38895.1"/>
    </source>
</evidence>
<dbReference type="Proteomes" id="UP000308978">
    <property type="component" value="Unassembled WGS sequence"/>
</dbReference>
<dbReference type="AlphaFoldDB" id="A0A4S4G7U8"/>
<proteinExistence type="predicted"/>
<organism evidence="1 2">
    <name type="scientific">Adlercreutzia caecimuris</name>
    <dbReference type="NCBI Taxonomy" id="671266"/>
    <lineage>
        <taxon>Bacteria</taxon>
        <taxon>Bacillati</taxon>
        <taxon>Actinomycetota</taxon>
        <taxon>Coriobacteriia</taxon>
        <taxon>Eggerthellales</taxon>
        <taxon>Eggerthellaceae</taxon>
        <taxon>Adlercreutzia</taxon>
    </lineage>
</organism>
<sequence length="456" mass="50565">MNRYSYTDSEKEINIVLASQDEQLKSISMPDSRRTEERITSSEALLGSLGYDLPGSITNPKSGSIVKQTLQGSMPIPSWEEVLEDALQNGADGLELQDLFTEEELQENSEAIRLLNEEYNQIHRLDEIDMTIAAVAGLLSAAVDILLVGIPQKTSEGMKAAPLSDYVRRHIENALTPEQVKRLERAAKVPYDAPVNKGFTRTQVEGLCPGMHRLYSLGHDPLLGFVVGVSDILTGRMTTIDKDGRIVVQAIERYASNVETSVVKALIKQIAHLFSDLTTPAGLPVPCMALFNLMQFGSIGDEDAVIADVVQGMYWEGYDFAHFCSMSIPVAVSEIFVRFAYILRRLSEGVSLKGAAALSVNREKNPKLATMLFIAHTSAAAINAGKVYFKKNPLAINYPQWVAFARYSYQQFKWIVLEKPDMRDKYVRGIINDELSTVYDEIDEILGGFDREIAAA</sequence>
<evidence type="ECO:0000313" key="2">
    <source>
        <dbReference type="Proteomes" id="UP000308978"/>
    </source>
</evidence>
<gene>
    <name evidence="1" type="ORF">E5986_00955</name>
</gene>